<proteinExistence type="inferred from homology"/>
<dbReference type="InterPro" id="IPR000814">
    <property type="entry name" value="TBP"/>
</dbReference>
<dbReference type="PRINTS" id="PR00686">
    <property type="entry name" value="TIFACTORIID"/>
</dbReference>
<keyword evidence="6" id="KW-1185">Reference proteome</keyword>
<dbReference type="GO" id="GO:0003677">
    <property type="term" value="F:DNA binding"/>
    <property type="evidence" value="ECO:0007669"/>
    <property type="project" value="UniProtKB-KW"/>
</dbReference>
<evidence type="ECO:0000256" key="2">
    <source>
        <dbReference type="ARBA" id="ARBA00023125"/>
    </source>
</evidence>
<evidence type="ECO:0000256" key="4">
    <source>
        <dbReference type="SAM" id="MobiDB-lite"/>
    </source>
</evidence>
<dbReference type="GeneTree" id="ENSGT00940000155712"/>
<protein>
    <submittedName>
        <fullName evidence="5">TBP-like 1</fullName>
    </submittedName>
</protein>
<evidence type="ECO:0000313" key="6">
    <source>
        <dbReference type="Proteomes" id="UP000261500"/>
    </source>
</evidence>
<evidence type="ECO:0000256" key="1">
    <source>
        <dbReference type="ARBA" id="ARBA00005560"/>
    </source>
</evidence>
<evidence type="ECO:0000313" key="5">
    <source>
        <dbReference type="Ensembl" id="ENSPLAP00000004538.1"/>
    </source>
</evidence>
<name>A0A3B3TVA9_9TELE</name>
<dbReference type="InterPro" id="IPR012295">
    <property type="entry name" value="TBP_dom_sf"/>
</dbReference>
<reference evidence="5" key="2">
    <citation type="submission" date="2025-09" db="UniProtKB">
        <authorList>
            <consortium name="Ensembl"/>
        </authorList>
    </citation>
    <scope>IDENTIFICATION</scope>
</reference>
<dbReference type="AlphaFoldDB" id="A0A3B3TVA9"/>
<evidence type="ECO:0000256" key="3">
    <source>
        <dbReference type="ARBA" id="ARBA00023163"/>
    </source>
</evidence>
<dbReference type="Gene3D" id="3.30.310.10">
    <property type="entry name" value="TATA-Binding Protein"/>
    <property type="match status" value="2"/>
</dbReference>
<accession>A0A3B3TVA9</accession>
<dbReference type="GO" id="GO:0006352">
    <property type="term" value="P:DNA-templated transcription initiation"/>
    <property type="evidence" value="ECO:0007669"/>
    <property type="project" value="InterPro"/>
</dbReference>
<dbReference type="Ensembl" id="ENSPLAT00000009459.1">
    <property type="protein sequence ID" value="ENSPLAP00000004538.1"/>
    <property type="gene ID" value="ENSPLAG00000006300.1"/>
</dbReference>
<keyword evidence="3" id="KW-0804">Transcription</keyword>
<dbReference type="PANTHER" id="PTHR10126">
    <property type="entry name" value="TATA-BOX BINDING PROTEIN"/>
    <property type="match status" value="1"/>
</dbReference>
<keyword evidence="2" id="KW-0238">DNA-binding</keyword>
<dbReference type="Pfam" id="PF00352">
    <property type="entry name" value="TBP"/>
    <property type="match status" value="1"/>
</dbReference>
<reference evidence="5" key="1">
    <citation type="submission" date="2025-08" db="UniProtKB">
        <authorList>
            <consortium name="Ensembl"/>
        </authorList>
    </citation>
    <scope>IDENTIFICATION</scope>
</reference>
<dbReference type="SUPFAM" id="SSF55945">
    <property type="entry name" value="TATA-box binding protein-like"/>
    <property type="match status" value="1"/>
</dbReference>
<sequence length="140" mass="15457">ILMSSCVSIGKLITCSSFKVEEEAKLGARRLARCLQKLGFKVRFSAFRVVNVLAVCSMPFAVHLVDFTKNNRPIASYEPELHPAATYRIKNLKATVQVFSTGSLTVTGMLLSHHLTHTHTHTHLSCPPLSTARGHTSLRD</sequence>
<dbReference type="Proteomes" id="UP000261500">
    <property type="component" value="Unplaced"/>
</dbReference>
<organism evidence="5 6">
    <name type="scientific">Poecilia latipinna</name>
    <name type="common">sailfin molly</name>
    <dbReference type="NCBI Taxonomy" id="48699"/>
    <lineage>
        <taxon>Eukaryota</taxon>
        <taxon>Metazoa</taxon>
        <taxon>Chordata</taxon>
        <taxon>Craniata</taxon>
        <taxon>Vertebrata</taxon>
        <taxon>Euteleostomi</taxon>
        <taxon>Actinopterygii</taxon>
        <taxon>Neopterygii</taxon>
        <taxon>Teleostei</taxon>
        <taxon>Neoteleostei</taxon>
        <taxon>Acanthomorphata</taxon>
        <taxon>Ovalentaria</taxon>
        <taxon>Atherinomorphae</taxon>
        <taxon>Cyprinodontiformes</taxon>
        <taxon>Poeciliidae</taxon>
        <taxon>Poeciliinae</taxon>
        <taxon>Poecilia</taxon>
    </lineage>
</organism>
<comment type="similarity">
    <text evidence="1">Belongs to the TBP family.</text>
</comment>
<feature type="region of interest" description="Disordered" evidence="4">
    <location>
        <begin position="120"/>
        <end position="140"/>
    </location>
</feature>